<organism evidence="2">
    <name type="scientific">Caldiarchaeum subterraneum</name>
    <dbReference type="NCBI Taxonomy" id="311458"/>
    <lineage>
        <taxon>Archaea</taxon>
        <taxon>Nitrososphaerota</taxon>
        <taxon>Candidatus Caldarchaeales</taxon>
        <taxon>Candidatus Caldarchaeaceae</taxon>
        <taxon>Candidatus Caldarchaeum</taxon>
    </lineage>
</organism>
<dbReference type="AlphaFoldDB" id="A0A7J3VSM1"/>
<name>A0A7J3VSM1_CALS0</name>
<gene>
    <name evidence="2" type="ORF">ENM31_02315</name>
</gene>
<comment type="caution">
    <text evidence="2">The sequence shown here is derived from an EMBL/GenBank/DDBJ whole genome shotgun (WGS) entry which is preliminary data.</text>
</comment>
<dbReference type="EMBL" id="DRXH01000078">
    <property type="protein sequence ID" value="HHM44117.1"/>
    <property type="molecule type" value="Genomic_DNA"/>
</dbReference>
<proteinExistence type="predicted"/>
<protein>
    <submittedName>
        <fullName evidence="2">Uncharacterized protein</fullName>
    </submittedName>
</protein>
<accession>A0A7J3VSM1</accession>
<sequence>MRGVDVVRRDVESRQRFLESLGLENAGGTWRSLTAALPQRVYKSTPVIRANPSASAEAERREIRPTAPYTGSGLG</sequence>
<feature type="region of interest" description="Disordered" evidence="1">
    <location>
        <begin position="50"/>
        <end position="75"/>
    </location>
</feature>
<reference evidence="2" key="1">
    <citation type="journal article" date="2020" name="mSystems">
        <title>Genome- and Community-Level Interaction Insights into Carbon Utilization and Element Cycling Functions of Hydrothermarchaeota in Hydrothermal Sediment.</title>
        <authorList>
            <person name="Zhou Z."/>
            <person name="Liu Y."/>
            <person name="Xu W."/>
            <person name="Pan J."/>
            <person name="Luo Z.H."/>
            <person name="Li M."/>
        </authorList>
    </citation>
    <scope>NUCLEOTIDE SEQUENCE [LARGE SCALE GENOMIC DNA]</scope>
    <source>
        <strain evidence="2">SpSt-1074</strain>
    </source>
</reference>
<evidence type="ECO:0000256" key="1">
    <source>
        <dbReference type="SAM" id="MobiDB-lite"/>
    </source>
</evidence>
<evidence type="ECO:0000313" key="2">
    <source>
        <dbReference type="EMBL" id="HHM44117.1"/>
    </source>
</evidence>